<dbReference type="EMBL" id="KV921522">
    <property type="protein sequence ID" value="ORE13631.1"/>
    <property type="molecule type" value="Genomic_DNA"/>
</dbReference>
<reference evidence="1 2" key="1">
    <citation type="journal article" date="2016" name="Proc. Natl. Acad. Sci. U.S.A.">
        <title>Lipid metabolic changes in an early divergent fungus govern the establishment of a mutualistic symbiosis with endobacteria.</title>
        <authorList>
            <person name="Lastovetsky O.A."/>
            <person name="Gaspar M.L."/>
            <person name="Mondo S.J."/>
            <person name="LaButti K.M."/>
            <person name="Sandor L."/>
            <person name="Grigoriev I.V."/>
            <person name="Henry S.A."/>
            <person name="Pawlowska T.E."/>
        </authorList>
    </citation>
    <scope>NUCLEOTIDE SEQUENCE [LARGE SCALE GENOMIC DNA]</scope>
    <source>
        <strain evidence="1 2">ATCC 11559</strain>
    </source>
</reference>
<sequence>MPETIRGPLSFRLNMFLLRPSVPSNPTLTWCDTSQIYKEVIRKMCVDASLYNLLIEY</sequence>
<accession>A0A1X0RNW6</accession>
<evidence type="ECO:0000313" key="1">
    <source>
        <dbReference type="EMBL" id="ORE13631.1"/>
    </source>
</evidence>
<proteinExistence type="predicted"/>
<protein>
    <submittedName>
        <fullName evidence="1">Uncharacterized protein</fullName>
    </submittedName>
</protein>
<organism evidence="1 2">
    <name type="scientific">Rhizopus microsporus</name>
    <dbReference type="NCBI Taxonomy" id="58291"/>
    <lineage>
        <taxon>Eukaryota</taxon>
        <taxon>Fungi</taxon>
        <taxon>Fungi incertae sedis</taxon>
        <taxon>Mucoromycota</taxon>
        <taxon>Mucoromycotina</taxon>
        <taxon>Mucoromycetes</taxon>
        <taxon>Mucorales</taxon>
        <taxon>Mucorineae</taxon>
        <taxon>Rhizopodaceae</taxon>
        <taxon>Rhizopus</taxon>
    </lineage>
</organism>
<dbReference type="Proteomes" id="UP000242381">
    <property type="component" value="Unassembled WGS sequence"/>
</dbReference>
<evidence type="ECO:0000313" key="2">
    <source>
        <dbReference type="Proteomes" id="UP000242381"/>
    </source>
</evidence>
<dbReference type="AlphaFoldDB" id="A0A1X0RNW6"/>
<name>A0A1X0RNW6_RHIZD</name>
<gene>
    <name evidence="1" type="ORF">BCV71DRAFT_277701</name>
</gene>